<dbReference type="EMBL" id="VSRR010002487">
    <property type="protein sequence ID" value="MPC31696.1"/>
    <property type="molecule type" value="Genomic_DNA"/>
</dbReference>
<keyword evidence="3" id="KW-1185">Reference proteome</keyword>
<feature type="compositionally biased region" description="Basic and acidic residues" evidence="1">
    <location>
        <begin position="181"/>
        <end position="214"/>
    </location>
</feature>
<evidence type="ECO:0000313" key="3">
    <source>
        <dbReference type="Proteomes" id="UP000324222"/>
    </source>
</evidence>
<reference evidence="2 3" key="1">
    <citation type="submission" date="2019-05" db="EMBL/GenBank/DDBJ databases">
        <title>Another draft genome of Portunus trituberculatus and its Hox gene families provides insights of decapod evolution.</title>
        <authorList>
            <person name="Jeong J.-H."/>
            <person name="Song I."/>
            <person name="Kim S."/>
            <person name="Choi T."/>
            <person name="Kim D."/>
            <person name="Ryu S."/>
            <person name="Kim W."/>
        </authorList>
    </citation>
    <scope>NUCLEOTIDE SEQUENCE [LARGE SCALE GENOMIC DNA]</scope>
    <source>
        <tissue evidence="2">Muscle</tissue>
    </source>
</reference>
<comment type="caution">
    <text evidence="2">The sequence shown here is derived from an EMBL/GenBank/DDBJ whole genome shotgun (WGS) entry which is preliminary data.</text>
</comment>
<dbReference type="Proteomes" id="UP000324222">
    <property type="component" value="Unassembled WGS sequence"/>
</dbReference>
<evidence type="ECO:0000256" key="1">
    <source>
        <dbReference type="SAM" id="MobiDB-lite"/>
    </source>
</evidence>
<proteinExistence type="predicted"/>
<name>A0A5B7EES8_PORTR</name>
<dbReference type="AlphaFoldDB" id="A0A5B7EES8"/>
<feature type="region of interest" description="Disordered" evidence="1">
    <location>
        <begin position="181"/>
        <end position="233"/>
    </location>
</feature>
<protein>
    <submittedName>
        <fullName evidence="2">Uncharacterized protein</fullName>
    </submittedName>
</protein>
<sequence>MDLATHPLDEDIRCPSSRMTDLVVHVVAWYATVKGSFADAETLYNGILHTIEGFIATPRVPVRAHAPHRWTYAVILNCQQTLAAYQRRWQLNPADTESWDAMGTEISFKSAFLKGRISSSSVIILYITTSKKAFSTLKEEDPNCAQYFHHQQHLLTQVWEASVIEEGLVLRETFIWQHQDRAEGKNIESHESSIKAEDQPERKDEEAEGEEKGGRRVQRSQSLSAVTSATTHS</sequence>
<gene>
    <name evidence="2" type="ORF">E2C01_024992</name>
</gene>
<feature type="compositionally biased region" description="Polar residues" evidence="1">
    <location>
        <begin position="219"/>
        <end position="233"/>
    </location>
</feature>
<evidence type="ECO:0000313" key="2">
    <source>
        <dbReference type="EMBL" id="MPC31696.1"/>
    </source>
</evidence>
<organism evidence="2 3">
    <name type="scientific">Portunus trituberculatus</name>
    <name type="common">Swimming crab</name>
    <name type="synonym">Neptunus trituberculatus</name>
    <dbReference type="NCBI Taxonomy" id="210409"/>
    <lineage>
        <taxon>Eukaryota</taxon>
        <taxon>Metazoa</taxon>
        <taxon>Ecdysozoa</taxon>
        <taxon>Arthropoda</taxon>
        <taxon>Crustacea</taxon>
        <taxon>Multicrustacea</taxon>
        <taxon>Malacostraca</taxon>
        <taxon>Eumalacostraca</taxon>
        <taxon>Eucarida</taxon>
        <taxon>Decapoda</taxon>
        <taxon>Pleocyemata</taxon>
        <taxon>Brachyura</taxon>
        <taxon>Eubrachyura</taxon>
        <taxon>Portunoidea</taxon>
        <taxon>Portunidae</taxon>
        <taxon>Portuninae</taxon>
        <taxon>Portunus</taxon>
    </lineage>
</organism>
<accession>A0A5B7EES8</accession>